<dbReference type="EnsemblPlants" id="PNT63478">
    <property type="protein sequence ID" value="PNT63478"/>
    <property type="gene ID" value="BRADI_4g16503v3"/>
</dbReference>
<keyword evidence="1" id="KW-0472">Membrane</keyword>
<reference evidence="2 3" key="1">
    <citation type="journal article" date="2010" name="Nature">
        <title>Genome sequencing and analysis of the model grass Brachypodium distachyon.</title>
        <authorList>
            <consortium name="International Brachypodium Initiative"/>
        </authorList>
    </citation>
    <scope>NUCLEOTIDE SEQUENCE [LARGE SCALE GENOMIC DNA]</scope>
    <source>
        <strain evidence="2 3">Bd21</strain>
    </source>
</reference>
<accession>A0A2K2CN62</accession>
<reference evidence="2" key="2">
    <citation type="submission" date="2017-06" db="EMBL/GenBank/DDBJ databases">
        <title>WGS assembly of Brachypodium distachyon.</title>
        <authorList>
            <consortium name="The International Brachypodium Initiative"/>
            <person name="Lucas S."/>
            <person name="Harmon-Smith M."/>
            <person name="Lail K."/>
            <person name="Tice H."/>
            <person name="Grimwood J."/>
            <person name="Bruce D."/>
            <person name="Barry K."/>
            <person name="Shu S."/>
            <person name="Lindquist E."/>
            <person name="Wang M."/>
            <person name="Pitluck S."/>
            <person name="Vogel J.P."/>
            <person name="Garvin D.F."/>
            <person name="Mockler T.C."/>
            <person name="Schmutz J."/>
            <person name="Rokhsar D."/>
            <person name="Bevan M.W."/>
        </authorList>
    </citation>
    <scope>NUCLEOTIDE SEQUENCE</scope>
    <source>
        <strain evidence="2">Bd21</strain>
    </source>
</reference>
<proteinExistence type="predicted"/>
<keyword evidence="4" id="KW-1185">Reference proteome</keyword>
<feature type="transmembrane region" description="Helical" evidence="1">
    <location>
        <begin position="12"/>
        <end position="31"/>
    </location>
</feature>
<sequence>MGRGACASSSVYSRVFVAALVSFLFGGELVPSMTSLFRHPRRFQPTGVQEICFGLNQASLFLPFVFPPNKSSLDLFSHLSESKICCLRDCCQQFRDVGGGCSPCANRPCGSRSSSVGAAARWRRSDGIDSVGRRRGCAWPACAASLDNGLAHGVVLVPDPAGNPWSICCADHVRCHRDLQELLFFLALMWTMASSTGMRKLWLAPSSLLVKMVALLPLFFSVLLQMFKSSGSADVFLEVRKILCSKLLIAAVKSLLLQRALMWKILMATLGFNSFLSNTGLPSQSFGLRNTVRGATSSFSVGLGEAAFRSTAQLLSTSCGEARSIAGRADGSSAG</sequence>
<evidence type="ECO:0000256" key="1">
    <source>
        <dbReference type="SAM" id="Phobius"/>
    </source>
</evidence>
<protein>
    <submittedName>
        <fullName evidence="2 3">Uncharacterized protein</fullName>
    </submittedName>
</protein>
<dbReference type="AlphaFoldDB" id="A0A2K2CN62"/>
<feature type="transmembrane region" description="Helical" evidence="1">
    <location>
        <begin position="208"/>
        <end position="227"/>
    </location>
</feature>
<organism evidence="2">
    <name type="scientific">Brachypodium distachyon</name>
    <name type="common">Purple false brome</name>
    <name type="synonym">Trachynia distachya</name>
    <dbReference type="NCBI Taxonomy" id="15368"/>
    <lineage>
        <taxon>Eukaryota</taxon>
        <taxon>Viridiplantae</taxon>
        <taxon>Streptophyta</taxon>
        <taxon>Embryophyta</taxon>
        <taxon>Tracheophyta</taxon>
        <taxon>Spermatophyta</taxon>
        <taxon>Magnoliopsida</taxon>
        <taxon>Liliopsida</taxon>
        <taxon>Poales</taxon>
        <taxon>Poaceae</taxon>
        <taxon>BOP clade</taxon>
        <taxon>Pooideae</taxon>
        <taxon>Stipodae</taxon>
        <taxon>Brachypodieae</taxon>
        <taxon>Brachypodium</taxon>
    </lineage>
</organism>
<keyword evidence="1" id="KW-1133">Transmembrane helix</keyword>
<dbReference type="EMBL" id="CM000883">
    <property type="protein sequence ID" value="PNT63478.1"/>
    <property type="molecule type" value="Genomic_DNA"/>
</dbReference>
<evidence type="ECO:0000313" key="2">
    <source>
        <dbReference type="EMBL" id="PNT63478.1"/>
    </source>
</evidence>
<dbReference type="Gramene" id="PNT63478">
    <property type="protein sequence ID" value="PNT63478"/>
    <property type="gene ID" value="BRADI_4g16503v3"/>
</dbReference>
<dbReference type="InParanoid" id="A0A2K2CN62"/>
<evidence type="ECO:0000313" key="3">
    <source>
        <dbReference type="EnsemblPlants" id="PNT63478"/>
    </source>
</evidence>
<reference evidence="3" key="3">
    <citation type="submission" date="2018-08" db="UniProtKB">
        <authorList>
            <consortium name="EnsemblPlants"/>
        </authorList>
    </citation>
    <scope>IDENTIFICATION</scope>
    <source>
        <strain evidence="3">cv. Bd21</strain>
    </source>
</reference>
<gene>
    <name evidence="2" type="ORF">BRADI_4g16503v3</name>
</gene>
<evidence type="ECO:0000313" key="4">
    <source>
        <dbReference type="Proteomes" id="UP000008810"/>
    </source>
</evidence>
<name>A0A2K2CN62_BRADI</name>
<keyword evidence="1" id="KW-0812">Transmembrane</keyword>
<dbReference type="Proteomes" id="UP000008810">
    <property type="component" value="Chromosome 4"/>
</dbReference>